<reference evidence="1" key="2">
    <citation type="journal article" date="2015" name="Fish Shellfish Immunol.">
        <title>Early steps in the European eel (Anguilla anguilla)-Vibrio vulnificus interaction in the gills: Role of the RtxA13 toxin.</title>
        <authorList>
            <person name="Callol A."/>
            <person name="Pajuelo D."/>
            <person name="Ebbesson L."/>
            <person name="Teles M."/>
            <person name="MacKenzie S."/>
            <person name="Amaro C."/>
        </authorList>
    </citation>
    <scope>NUCLEOTIDE SEQUENCE</scope>
</reference>
<dbReference type="EMBL" id="GBXM01018055">
    <property type="protein sequence ID" value="JAH90522.1"/>
    <property type="molecule type" value="Transcribed_RNA"/>
</dbReference>
<sequence>MANTFCRGQMDIYKTLYHLQVNCLFDLKLATLI</sequence>
<evidence type="ECO:0000313" key="1">
    <source>
        <dbReference type="EMBL" id="JAH90522.1"/>
    </source>
</evidence>
<name>A0A0E9WJJ5_ANGAN</name>
<protein>
    <submittedName>
        <fullName evidence="1">Uncharacterized protein</fullName>
    </submittedName>
</protein>
<organism evidence="1">
    <name type="scientific">Anguilla anguilla</name>
    <name type="common">European freshwater eel</name>
    <name type="synonym">Muraena anguilla</name>
    <dbReference type="NCBI Taxonomy" id="7936"/>
    <lineage>
        <taxon>Eukaryota</taxon>
        <taxon>Metazoa</taxon>
        <taxon>Chordata</taxon>
        <taxon>Craniata</taxon>
        <taxon>Vertebrata</taxon>
        <taxon>Euteleostomi</taxon>
        <taxon>Actinopterygii</taxon>
        <taxon>Neopterygii</taxon>
        <taxon>Teleostei</taxon>
        <taxon>Anguilliformes</taxon>
        <taxon>Anguillidae</taxon>
        <taxon>Anguilla</taxon>
    </lineage>
</organism>
<proteinExistence type="predicted"/>
<reference evidence="1" key="1">
    <citation type="submission" date="2014-11" db="EMBL/GenBank/DDBJ databases">
        <authorList>
            <person name="Amaro Gonzalez C."/>
        </authorList>
    </citation>
    <scope>NUCLEOTIDE SEQUENCE</scope>
</reference>
<accession>A0A0E9WJJ5</accession>
<dbReference type="AlphaFoldDB" id="A0A0E9WJJ5"/>